<protein>
    <submittedName>
        <fullName evidence="1">Uncharacterized protein</fullName>
    </submittedName>
</protein>
<evidence type="ECO:0000313" key="2">
    <source>
        <dbReference type="Proteomes" id="UP000316621"/>
    </source>
</evidence>
<sequence>MLFIEEFSSGASAGLGCSCRIAFYLRILFDHIDSAGLSYCSSTSGSVWNGKNFSECNN</sequence>
<reference evidence="1 2" key="1">
    <citation type="journal article" date="2018" name="Science">
        <title>The opium poppy genome and morphinan production.</title>
        <authorList>
            <person name="Guo L."/>
            <person name="Winzer T."/>
            <person name="Yang X."/>
            <person name="Li Y."/>
            <person name="Ning Z."/>
            <person name="He Z."/>
            <person name="Teodor R."/>
            <person name="Lu Y."/>
            <person name="Bowser T.A."/>
            <person name="Graham I.A."/>
            <person name="Ye K."/>
        </authorList>
    </citation>
    <scope>NUCLEOTIDE SEQUENCE [LARGE SCALE GENOMIC DNA]</scope>
    <source>
        <strain evidence="2">cv. HN1</strain>
        <tissue evidence="1">Leaves</tissue>
    </source>
</reference>
<organism evidence="1 2">
    <name type="scientific">Papaver somniferum</name>
    <name type="common">Opium poppy</name>
    <dbReference type="NCBI Taxonomy" id="3469"/>
    <lineage>
        <taxon>Eukaryota</taxon>
        <taxon>Viridiplantae</taxon>
        <taxon>Streptophyta</taxon>
        <taxon>Embryophyta</taxon>
        <taxon>Tracheophyta</taxon>
        <taxon>Spermatophyta</taxon>
        <taxon>Magnoliopsida</taxon>
        <taxon>Ranunculales</taxon>
        <taxon>Papaveraceae</taxon>
        <taxon>Papaveroideae</taxon>
        <taxon>Papaver</taxon>
    </lineage>
</organism>
<dbReference type="Gramene" id="RZC71784">
    <property type="protein sequence ID" value="RZC71784"/>
    <property type="gene ID" value="C5167_034945"/>
</dbReference>
<dbReference type="Proteomes" id="UP000316621">
    <property type="component" value="Chromosome 7"/>
</dbReference>
<name>A0A4Y7KEH9_PAPSO</name>
<keyword evidence="2" id="KW-1185">Reference proteome</keyword>
<dbReference type="AlphaFoldDB" id="A0A4Y7KEH9"/>
<proteinExistence type="predicted"/>
<gene>
    <name evidence="1" type="ORF">C5167_034945</name>
</gene>
<evidence type="ECO:0000313" key="1">
    <source>
        <dbReference type="EMBL" id="RZC71784.1"/>
    </source>
</evidence>
<dbReference type="EMBL" id="CM010721">
    <property type="protein sequence ID" value="RZC71784.1"/>
    <property type="molecule type" value="Genomic_DNA"/>
</dbReference>
<accession>A0A4Y7KEH9</accession>